<dbReference type="PANTHER" id="PTHR12640:SF0">
    <property type="entry name" value="DOLICHYL-DIPHOSPHOOLIGOSACCHARIDE--PROTEIN GLYCOSYLTRANSFERASE SUBUNIT 2"/>
    <property type="match status" value="1"/>
</dbReference>
<dbReference type="InParanoid" id="A0A066VKY1"/>
<feature type="domain" description="Ribophorin II C-terminal" evidence="9">
    <location>
        <begin position="200"/>
        <end position="297"/>
    </location>
</feature>
<dbReference type="GO" id="GO:0008250">
    <property type="term" value="C:oligosaccharyltransferase complex"/>
    <property type="evidence" value="ECO:0007669"/>
    <property type="project" value="InterPro"/>
</dbReference>
<keyword evidence="4" id="KW-0256">Endoplasmic reticulum</keyword>
<comment type="caution">
    <text evidence="10">The sequence shown here is derived from an EMBL/GenBank/DDBJ whole genome shotgun (WGS) entry which is preliminary data.</text>
</comment>
<gene>
    <name evidence="10" type="ORF">K437DRAFT_258451</name>
</gene>
<reference evidence="10 11" key="1">
    <citation type="submission" date="2014-05" db="EMBL/GenBank/DDBJ databases">
        <title>Draft genome sequence of a rare smut relative, Tilletiaria anomala UBC 951.</title>
        <authorList>
            <consortium name="DOE Joint Genome Institute"/>
            <person name="Toome M."/>
            <person name="Kuo A."/>
            <person name="Henrissat B."/>
            <person name="Lipzen A."/>
            <person name="Tritt A."/>
            <person name="Yoshinaga Y."/>
            <person name="Zane M."/>
            <person name="Barry K."/>
            <person name="Grigoriev I.V."/>
            <person name="Spatafora J.W."/>
            <person name="Aimea M.C."/>
        </authorList>
    </citation>
    <scope>NUCLEOTIDE SEQUENCE [LARGE SCALE GENOMIC DNA]</scope>
    <source>
        <strain evidence="10 11">UBC 951</strain>
    </source>
</reference>
<evidence type="ECO:0000256" key="5">
    <source>
        <dbReference type="ARBA" id="ARBA00022989"/>
    </source>
</evidence>
<comment type="subcellular location">
    <subcellularLocation>
        <location evidence="1">Endoplasmic reticulum membrane</location>
        <topology evidence="1">Multi-pass membrane protein</topology>
    </subcellularLocation>
</comment>
<dbReference type="STRING" id="1037660.A0A066VKY1"/>
<evidence type="ECO:0000256" key="8">
    <source>
        <dbReference type="SAM" id="SignalP"/>
    </source>
</evidence>
<dbReference type="GO" id="GO:0006487">
    <property type="term" value="P:protein N-linked glycosylation"/>
    <property type="evidence" value="ECO:0007669"/>
    <property type="project" value="TreeGrafter"/>
</dbReference>
<name>A0A066VKY1_TILAU</name>
<sequence length="299" mass="32660">MTPSLLAAALTLLMFALSAFGVSFRVHDGKLSVSSIDGSSRISKTFSSSSPIDVAQPLTLDADEILRVVFKVKDPSQSVEEKQRPPHQVFMVLSDLDNPAVQDTTVLPVKKNTGKATYSLRMDRLPADILSSSGKLALMLLVGSFGESTEPLAYPITELALPAVLRRSPDELPSARRTQEKEQGFHGWEERWHTFGVPASETMPPRIVSLAVAIGTVAAPWLVLLMLLRSLPLQISSLTAKRAPLLISLIYLELLAARYWLGGPSMTLFKMIPWLLVGGVATLLTGRHALGDLRKERLQ</sequence>
<feature type="transmembrane region" description="Helical" evidence="7">
    <location>
        <begin position="272"/>
        <end position="290"/>
    </location>
</feature>
<evidence type="ECO:0000256" key="6">
    <source>
        <dbReference type="ARBA" id="ARBA00023136"/>
    </source>
</evidence>
<organism evidence="10 11">
    <name type="scientific">Tilletiaria anomala (strain ATCC 24038 / CBS 436.72 / UBC 951)</name>
    <dbReference type="NCBI Taxonomy" id="1037660"/>
    <lineage>
        <taxon>Eukaryota</taxon>
        <taxon>Fungi</taxon>
        <taxon>Dikarya</taxon>
        <taxon>Basidiomycota</taxon>
        <taxon>Ustilaginomycotina</taxon>
        <taxon>Exobasidiomycetes</taxon>
        <taxon>Georgefischeriales</taxon>
        <taxon>Tilletiariaceae</taxon>
        <taxon>Tilletiaria</taxon>
    </lineage>
</organism>
<evidence type="ECO:0000256" key="4">
    <source>
        <dbReference type="ARBA" id="ARBA00022824"/>
    </source>
</evidence>
<keyword evidence="11" id="KW-1185">Reference proteome</keyword>
<feature type="transmembrane region" description="Helical" evidence="7">
    <location>
        <begin position="207"/>
        <end position="231"/>
    </location>
</feature>
<protein>
    <recommendedName>
        <fullName evidence="9">Ribophorin II C-terminal domain-containing protein</fullName>
    </recommendedName>
</protein>
<dbReference type="Proteomes" id="UP000027361">
    <property type="component" value="Unassembled WGS sequence"/>
</dbReference>
<proteinExistence type="predicted"/>
<keyword evidence="2 7" id="KW-0812">Transmembrane</keyword>
<dbReference type="UniPathway" id="UPA00378"/>
<feature type="chain" id="PRO_5044244375" description="Ribophorin II C-terminal domain-containing protein" evidence="8">
    <location>
        <begin position="22"/>
        <end position="299"/>
    </location>
</feature>
<dbReference type="OMA" id="KEHVPHQ"/>
<dbReference type="RefSeq" id="XP_013241543.1">
    <property type="nucleotide sequence ID" value="XM_013386089.1"/>
</dbReference>
<keyword evidence="5 7" id="KW-1133">Transmembrane helix</keyword>
<dbReference type="InterPro" id="IPR056790">
    <property type="entry name" value="Ribophorin_II_C"/>
</dbReference>
<evidence type="ECO:0000313" key="11">
    <source>
        <dbReference type="Proteomes" id="UP000027361"/>
    </source>
</evidence>
<dbReference type="PANTHER" id="PTHR12640">
    <property type="entry name" value="RIBOPHORIN II"/>
    <property type="match status" value="1"/>
</dbReference>
<dbReference type="HOGENOM" id="CLU_045721_0_0_1"/>
<dbReference type="InterPro" id="IPR008814">
    <property type="entry name" value="Swp1"/>
</dbReference>
<dbReference type="FunCoup" id="A0A066VKY1">
    <property type="interactions" value="51"/>
</dbReference>
<evidence type="ECO:0000259" key="9">
    <source>
        <dbReference type="Pfam" id="PF25147"/>
    </source>
</evidence>
<evidence type="ECO:0000256" key="1">
    <source>
        <dbReference type="ARBA" id="ARBA00004477"/>
    </source>
</evidence>
<dbReference type="OrthoDB" id="432292at2759"/>
<accession>A0A066VKY1</accession>
<evidence type="ECO:0000313" key="10">
    <source>
        <dbReference type="EMBL" id="KDN40953.1"/>
    </source>
</evidence>
<dbReference type="AlphaFoldDB" id="A0A066VKY1"/>
<evidence type="ECO:0000256" key="2">
    <source>
        <dbReference type="ARBA" id="ARBA00022692"/>
    </source>
</evidence>
<keyword evidence="6 7" id="KW-0472">Membrane</keyword>
<evidence type="ECO:0000256" key="7">
    <source>
        <dbReference type="SAM" id="Phobius"/>
    </source>
</evidence>
<evidence type="ECO:0000256" key="3">
    <source>
        <dbReference type="ARBA" id="ARBA00022729"/>
    </source>
</evidence>
<feature type="transmembrane region" description="Helical" evidence="7">
    <location>
        <begin position="243"/>
        <end position="260"/>
    </location>
</feature>
<dbReference type="Pfam" id="PF25147">
    <property type="entry name" value="Ribophorin_II_C"/>
    <property type="match status" value="1"/>
</dbReference>
<dbReference type="GeneID" id="25264986"/>
<keyword evidence="3 8" id="KW-0732">Signal</keyword>
<dbReference type="EMBL" id="JMSN01000085">
    <property type="protein sequence ID" value="KDN40953.1"/>
    <property type="molecule type" value="Genomic_DNA"/>
</dbReference>
<feature type="signal peptide" evidence="8">
    <location>
        <begin position="1"/>
        <end position="21"/>
    </location>
</feature>